<gene>
    <name evidence="12" type="ORF">KC01_LOCUS22231</name>
</gene>
<keyword evidence="6" id="KW-0734">Signal transduction inhibitor</keyword>
<evidence type="ECO:0000256" key="6">
    <source>
        <dbReference type="ARBA" id="ARBA00022700"/>
    </source>
</evidence>
<dbReference type="PANTHER" id="PTHR10845:SF147">
    <property type="entry name" value="REGULATOR OF G-PROTEIN SIGNALING 8"/>
    <property type="match status" value="1"/>
</dbReference>
<evidence type="ECO:0000256" key="3">
    <source>
        <dbReference type="ARBA" id="ARBA00004413"/>
    </source>
</evidence>
<evidence type="ECO:0000256" key="7">
    <source>
        <dbReference type="ARBA" id="ARBA00023136"/>
    </source>
</evidence>
<dbReference type="GO" id="GO:0043204">
    <property type="term" value="C:perikaryon"/>
    <property type="evidence" value="ECO:0007669"/>
    <property type="project" value="UniProtKB-SubCell"/>
</dbReference>
<dbReference type="Gene3D" id="1.10.167.10">
    <property type="entry name" value="Regulator of G-protein Signalling 4, domain 2"/>
    <property type="match status" value="1"/>
</dbReference>
<dbReference type="PANTHER" id="PTHR10845">
    <property type="entry name" value="REGULATOR OF G PROTEIN SIGNALING"/>
    <property type="match status" value="1"/>
</dbReference>
<keyword evidence="5" id="KW-1003">Cell membrane</keyword>
<organism evidence="12 13">
    <name type="scientific">Knipowitschia caucasica</name>
    <name type="common">Caucasian dwarf goby</name>
    <name type="synonym">Pomatoschistus caucasicus</name>
    <dbReference type="NCBI Taxonomy" id="637954"/>
    <lineage>
        <taxon>Eukaryota</taxon>
        <taxon>Metazoa</taxon>
        <taxon>Chordata</taxon>
        <taxon>Craniata</taxon>
        <taxon>Vertebrata</taxon>
        <taxon>Euteleostomi</taxon>
        <taxon>Actinopterygii</taxon>
        <taxon>Neopterygii</taxon>
        <taxon>Teleostei</taxon>
        <taxon>Neoteleostei</taxon>
        <taxon>Acanthomorphata</taxon>
        <taxon>Gobiaria</taxon>
        <taxon>Gobiiformes</taxon>
        <taxon>Gobioidei</taxon>
        <taxon>Gobiidae</taxon>
        <taxon>Gobiinae</taxon>
        <taxon>Knipowitschia</taxon>
    </lineage>
</organism>
<dbReference type="InterPro" id="IPR024066">
    <property type="entry name" value="RGS_subdom1/3"/>
</dbReference>
<keyword evidence="9" id="KW-0966">Cell projection</keyword>
<dbReference type="SUPFAM" id="SSF48097">
    <property type="entry name" value="Regulator of G-protein signaling, RGS"/>
    <property type="match status" value="1"/>
</dbReference>
<evidence type="ECO:0000256" key="4">
    <source>
        <dbReference type="ARBA" id="ARBA00004484"/>
    </source>
</evidence>
<evidence type="ECO:0000313" key="13">
    <source>
        <dbReference type="Proteomes" id="UP001497482"/>
    </source>
</evidence>
<evidence type="ECO:0000259" key="11">
    <source>
        <dbReference type="PROSITE" id="PS50132"/>
    </source>
</evidence>
<comment type="subcellular location">
    <subcellularLocation>
        <location evidence="3">Cell membrane</location>
        <topology evidence="3">Peripheral membrane protein</topology>
        <orientation evidence="3">Cytoplasmic side</orientation>
    </subcellularLocation>
    <subcellularLocation>
        <location evidence="2">Cell projection</location>
        <location evidence="2">Dendrite</location>
    </subcellularLocation>
    <subcellularLocation>
        <location evidence="1">Nucleus</location>
    </subcellularLocation>
    <subcellularLocation>
        <location evidence="4">Perikaryon</location>
    </subcellularLocation>
</comment>
<proteinExistence type="predicted"/>
<feature type="domain" description="RGS" evidence="11">
    <location>
        <begin position="153"/>
        <end position="270"/>
    </location>
</feature>
<dbReference type="Proteomes" id="UP001497482">
    <property type="component" value="Chromosome 2"/>
</dbReference>
<dbReference type="FunFam" id="1.10.167.10:FF:000001">
    <property type="entry name" value="Putative regulator of g-protein signaling 12"/>
    <property type="match status" value="1"/>
</dbReference>
<reference evidence="12 13" key="1">
    <citation type="submission" date="2024-04" db="EMBL/GenBank/DDBJ databases">
        <authorList>
            <person name="Waldvogel A.-M."/>
            <person name="Schoenle A."/>
        </authorList>
    </citation>
    <scope>NUCLEOTIDE SEQUENCE [LARGE SCALE GENOMIC DNA]</scope>
</reference>
<dbReference type="Gene3D" id="1.10.196.10">
    <property type="match status" value="2"/>
</dbReference>
<evidence type="ECO:0000256" key="1">
    <source>
        <dbReference type="ARBA" id="ARBA00004123"/>
    </source>
</evidence>
<evidence type="ECO:0000256" key="9">
    <source>
        <dbReference type="ARBA" id="ARBA00023273"/>
    </source>
</evidence>
<dbReference type="InterPro" id="IPR016137">
    <property type="entry name" value="RGS"/>
</dbReference>
<evidence type="ECO:0000256" key="2">
    <source>
        <dbReference type="ARBA" id="ARBA00004279"/>
    </source>
</evidence>
<keyword evidence="7" id="KW-0472">Membrane</keyword>
<accession>A0AAV2KYC2</accession>
<dbReference type="FunFam" id="1.10.196.10:FF:000001">
    <property type="entry name" value="Regulator of G-protein signaling 8"/>
    <property type="match status" value="1"/>
</dbReference>
<dbReference type="PROSITE" id="PS50132">
    <property type="entry name" value="RGS"/>
    <property type="match status" value="1"/>
</dbReference>
<dbReference type="AlphaFoldDB" id="A0AAV2KYC2"/>
<dbReference type="GO" id="GO:0005634">
    <property type="term" value="C:nucleus"/>
    <property type="evidence" value="ECO:0007669"/>
    <property type="project" value="UniProtKB-SubCell"/>
</dbReference>
<dbReference type="PRINTS" id="PR01301">
    <property type="entry name" value="RGSPROTEIN"/>
</dbReference>
<evidence type="ECO:0000256" key="5">
    <source>
        <dbReference type="ARBA" id="ARBA00022475"/>
    </source>
</evidence>
<dbReference type="EMBL" id="OZ035824">
    <property type="protein sequence ID" value="CAL1593077.1"/>
    <property type="molecule type" value="Genomic_DNA"/>
</dbReference>
<dbReference type="InterPro" id="IPR036305">
    <property type="entry name" value="RGS_sf"/>
</dbReference>
<dbReference type="InterPro" id="IPR044926">
    <property type="entry name" value="RGS_subdomain_2"/>
</dbReference>
<dbReference type="GO" id="GO:0030425">
    <property type="term" value="C:dendrite"/>
    <property type="evidence" value="ECO:0007669"/>
    <property type="project" value="UniProtKB-SubCell"/>
</dbReference>
<keyword evidence="13" id="KW-1185">Reference proteome</keyword>
<protein>
    <recommendedName>
        <fullName evidence="10">Regulator of G-protein signaling 8</fullName>
    </recommendedName>
</protein>
<sequence length="282" mass="32452">MGNEALYKTNILKNWRKFLRQANRGSACLEVACTLLQRGGEDDYCGVCCFHLSGDEKVQCLKPSAVASVRPVSHSERSIAGSTAARLMLLDSTNITRLQLLPHMIPRMKTRLGCLSHKSDSYSDFSEFLPPAHETTARCQKLSTDEVVRWSDSFNELISHKYGLVVFRTFLKSEFSDENIEFWMACEDYKKVKNSTKLAAKANKIYKEFIDVKAPREINIDYRTRERTKQILLMEPTPTCLNEVQSKVFSLMEKDSYPRFLRSKMYQDIVNRAHARGQRRSV</sequence>
<evidence type="ECO:0000313" key="12">
    <source>
        <dbReference type="EMBL" id="CAL1593077.1"/>
    </source>
</evidence>
<evidence type="ECO:0000256" key="8">
    <source>
        <dbReference type="ARBA" id="ARBA00023242"/>
    </source>
</evidence>
<dbReference type="SMART" id="SM00315">
    <property type="entry name" value="RGS"/>
    <property type="match status" value="1"/>
</dbReference>
<name>A0AAV2KYC2_KNICA</name>
<evidence type="ECO:0000256" key="10">
    <source>
        <dbReference type="ARBA" id="ARBA00023880"/>
    </source>
</evidence>
<dbReference type="Pfam" id="PF00615">
    <property type="entry name" value="RGS"/>
    <property type="match status" value="1"/>
</dbReference>
<keyword evidence="8" id="KW-0539">Nucleus</keyword>
<dbReference type="GO" id="GO:0005886">
    <property type="term" value="C:plasma membrane"/>
    <property type="evidence" value="ECO:0007669"/>
    <property type="project" value="UniProtKB-SubCell"/>
</dbReference>
<dbReference type="GO" id="GO:0009968">
    <property type="term" value="P:negative regulation of signal transduction"/>
    <property type="evidence" value="ECO:0007669"/>
    <property type="project" value="UniProtKB-KW"/>
</dbReference>